<dbReference type="Proteomes" id="UP001341281">
    <property type="component" value="Chromosome 03"/>
</dbReference>
<feature type="region of interest" description="Disordered" evidence="11">
    <location>
        <begin position="118"/>
        <end position="139"/>
    </location>
</feature>
<keyword evidence="5 10" id="KW-0547">Nucleotide-binding</keyword>
<feature type="compositionally biased region" description="Low complexity" evidence="11">
    <location>
        <begin position="60"/>
        <end position="82"/>
    </location>
</feature>
<evidence type="ECO:0000256" key="9">
    <source>
        <dbReference type="ARBA" id="ARBA00048679"/>
    </source>
</evidence>
<dbReference type="Pfam" id="PF07714">
    <property type="entry name" value="PK_Tyr_Ser-Thr"/>
    <property type="match status" value="1"/>
</dbReference>
<dbReference type="PANTHER" id="PTHR44329">
    <property type="entry name" value="SERINE/THREONINE-PROTEIN KINASE TNNI3K-RELATED"/>
    <property type="match status" value="1"/>
</dbReference>
<feature type="region of interest" description="Disordered" evidence="11">
    <location>
        <begin position="26"/>
        <end position="45"/>
    </location>
</feature>
<gene>
    <name evidence="13" type="ORF">U9M48_012797</name>
</gene>
<evidence type="ECO:0000256" key="5">
    <source>
        <dbReference type="ARBA" id="ARBA00022741"/>
    </source>
</evidence>
<dbReference type="EC" id="2.7.11.1" evidence="2"/>
<dbReference type="InterPro" id="IPR001245">
    <property type="entry name" value="Ser-Thr/Tyr_kinase_cat_dom"/>
</dbReference>
<evidence type="ECO:0000256" key="7">
    <source>
        <dbReference type="ARBA" id="ARBA00022840"/>
    </source>
</evidence>
<feature type="compositionally biased region" description="Gly residues" evidence="11">
    <location>
        <begin position="122"/>
        <end position="134"/>
    </location>
</feature>
<proteinExistence type="inferred from homology"/>
<evidence type="ECO:0000256" key="4">
    <source>
        <dbReference type="ARBA" id="ARBA00022679"/>
    </source>
</evidence>
<dbReference type="InterPro" id="IPR000719">
    <property type="entry name" value="Prot_kinase_dom"/>
</dbReference>
<reference evidence="13 14" key="1">
    <citation type="submission" date="2024-02" db="EMBL/GenBank/DDBJ databases">
        <title>High-quality chromosome-scale genome assembly of Pensacola bahiagrass (Paspalum notatum Flugge var. saurae).</title>
        <authorList>
            <person name="Vega J.M."/>
            <person name="Podio M."/>
            <person name="Orjuela J."/>
            <person name="Siena L.A."/>
            <person name="Pessino S.C."/>
            <person name="Combes M.C."/>
            <person name="Mariac C."/>
            <person name="Albertini E."/>
            <person name="Pupilli F."/>
            <person name="Ortiz J.P.A."/>
            <person name="Leblanc O."/>
        </authorList>
    </citation>
    <scope>NUCLEOTIDE SEQUENCE [LARGE SCALE GENOMIC DNA]</scope>
    <source>
        <strain evidence="13">R1</strain>
        <tissue evidence="13">Leaf</tissue>
    </source>
</reference>
<dbReference type="PROSITE" id="PS00108">
    <property type="entry name" value="PROTEIN_KINASE_ST"/>
    <property type="match status" value="1"/>
</dbReference>
<dbReference type="InterPro" id="IPR011009">
    <property type="entry name" value="Kinase-like_dom_sf"/>
</dbReference>
<accession>A0AAQ3SYE9</accession>
<feature type="domain" description="Protein kinase" evidence="12">
    <location>
        <begin position="500"/>
        <end position="758"/>
    </location>
</feature>
<comment type="similarity">
    <text evidence="1">Belongs to the protein kinase superfamily. TKL Ser/Thr protein kinase family. RAF subfamily.</text>
</comment>
<keyword evidence="4" id="KW-0808">Transferase</keyword>
<evidence type="ECO:0000256" key="10">
    <source>
        <dbReference type="PROSITE-ProRule" id="PRU10141"/>
    </source>
</evidence>
<name>A0AAQ3SYE9_PASNO</name>
<dbReference type="PROSITE" id="PS00107">
    <property type="entry name" value="PROTEIN_KINASE_ATP"/>
    <property type="match status" value="1"/>
</dbReference>
<dbReference type="Pfam" id="PF14381">
    <property type="entry name" value="EDR1_CTR1_ARMC3_pept"/>
    <property type="match status" value="1"/>
</dbReference>
<sequence>MDLHPGAARRTTYSLLSQFPDDAAAPGPANVLQRQSSGSSYGAGSSISASSDYPFHLQPPASAAGVAQPGSAAAPPGAAGSPCKSWAQQAEETYQLQLALALRLCADAACAADPGFLDPGDSGSGRGSGNGGNGRAFPLAHPAPSAESLSHRFWVNGSLSYNSTIPDGFYLIHGMDPFVWSLCTDIHEENRIPSMESLKSVRPDDSSIQAILIDRRNDFELGMLESYASRSSSADAKDVVIQLAKLISSRMGGTASNEENLLQQWKECTEAIRSSTGSVVLHLGKLPIGLCKHRSLLFKILADKVNIPCRVVKGCKYCKSDDASSCLVRFGLEREYLVDLIGDPGQLTDPDSFVNGPYSLSVSSPLHPPKFRSLEITSNFSSVAKQYFSDCHSLILLFSDSSTGVANSTVVSLDQPYYKKHVAGNDVINSWVPGKGQAVMKPDIIVPEAPREVLPLITSSNMKPDKKKELTLIDETQPLRNAVSDLSLAADDLIIPWSELVLKEKIGAGSFGTVHRADWHGSDVAVKILMEQDFHPERFREFMREVAIMKSLRHPNIVLFMGAVTEPPNLSIVTEYLSRGSLYKLLHRSGAKEVLDERRRLNMAFDVAKGMNYLHRRSPPIVHRDLKSPNLLVDKKYTVKVCDFGLSRLKANTFLSSKSLAGTPEWMAPEVLRDEPSNEKSDVYSFGVILWELMTLQQPWCNLNPAQVVAAVGFKGRRLEIPKDLNPLVAALIESCWANEPWRRPSFTNIMETLRSLIKVPVAQLIRSDS</sequence>
<dbReference type="SUPFAM" id="SSF56112">
    <property type="entry name" value="Protein kinase-like (PK-like)"/>
    <property type="match status" value="1"/>
</dbReference>
<protein>
    <recommendedName>
        <fullName evidence="2">non-specific serine/threonine protein kinase</fullName>
        <ecNumber evidence="2">2.7.11.1</ecNumber>
    </recommendedName>
</protein>
<evidence type="ECO:0000256" key="8">
    <source>
        <dbReference type="ARBA" id="ARBA00047899"/>
    </source>
</evidence>
<dbReference type="GO" id="GO:0010182">
    <property type="term" value="P:sugar mediated signaling pathway"/>
    <property type="evidence" value="ECO:0007669"/>
    <property type="project" value="UniProtKB-ARBA"/>
</dbReference>
<evidence type="ECO:0000313" key="13">
    <source>
        <dbReference type="EMBL" id="WVZ63138.1"/>
    </source>
</evidence>
<dbReference type="GO" id="GO:0006950">
    <property type="term" value="P:response to stress"/>
    <property type="evidence" value="ECO:0007669"/>
    <property type="project" value="UniProtKB-ARBA"/>
</dbReference>
<dbReference type="GO" id="GO:0004674">
    <property type="term" value="F:protein serine/threonine kinase activity"/>
    <property type="evidence" value="ECO:0007669"/>
    <property type="project" value="UniProtKB-KW"/>
</dbReference>
<dbReference type="PRINTS" id="PR00109">
    <property type="entry name" value="TYRKINASE"/>
</dbReference>
<keyword evidence="14" id="KW-1185">Reference proteome</keyword>
<dbReference type="InterPro" id="IPR008271">
    <property type="entry name" value="Ser/Thr_kinase_AS"/>
</dbReference>
<dbReference type="EMBL" id="CP144747">
    <property type="protein sequence ID" value="WVZ63138.1"/>
    <property type="molecule type" value="Genomic_DNA"/>
</dbReference>
<evidence type="ECO:0000256" key="2">
    <source>
        <dbReference type="ARBA" id="ARBA00012513"/>
    </source>
</evidence>
<keyword evidence="3" id="KW-0723">Serine/threonine-protein kinase</keyword>
<dbReference type="AlphaFoldDB" id="A0AAQ3SYE9"/>
<dbReference type="SMART" id="SM00220">
    <property type="entry name" value="S_TKc"/>
    <property type="match status" value="1"/>
</dbReference>
<feature type="compositionally biased region" description="Low complexity" evidence="11">
    <location>
        <begin position="36"/>
        <end position="45"/>
    </location>
</feature>
<dbReference type="Gene3D" id="1.10.510.10">
    <property type="entry name" value="Transferase(Phosphotransferase) domain 1"/>
    <property type="match status" value="1"/>
</dbReference>
<evidence type="ECO:0000256" key="1">
    <source>
        <dbReference type="ARBA" id="ARBA00010507"/>
    </source>
</evidence>
<dbReference type="Gene3D" id="3.30.200.20">
    <property type="entry name" value="Phosphorylase Kinase, domain 1"/>
    <property type="match status" value="1"/>
</dbReference>
<feature type="binding site" evidence="10">
    <location>
        <position position="527"/>
    </location>
    <ligand>
        <name>ATP</name>
        <dbReference type="ChEBI" id="CHEBI:30616"/>
    </ligand>
</feature>
<dbReference type="InterPro" id="IPR055164">
    <property type="entry name" value="EDR1/CTR1/ARMC3-like_pept-like"/>
</dbReference>
<dbReference type="InterPro" id="IPR051681">
    <property type="entry name" value="Ser/Thr_Kinases-Pseudokinases"/>
</dbReference>
<evidence type="ECO:0000256" key="6">
    <source>
        <dbReference type="ARBA" id="ARBA00022777"/>
    </source>
</evidence>
<evidence type="ECO:0000256" key="3">
    <source>
        <dbReference type="ARBA" id="ARBA00022527"/>
    </source>
</evidence>
<comment type="catalytic activity">
    <reaction evidence="9">
        <text>L-seryl-[protein] + ATP = O-phospho-L-seryl-[protein] + ADP + H(+)</text>
        <dbReference type="Rhea" id="RHEA:17989"/>
        <dbReference type="Rhea" id="RHEA-COMP:9863"/>
        <dbReference type="Rhea" id="RHEA-COMP:11604"/>
        <dbReference type="ChEBI" id="CHEBI:15378"/>
        <dbReference type="ChEBI" id="CHEBI:29999"/>
        <dbReference type="ChEBI" id="CHEBI:30616"/>
        <dbReference type="ChEBI" id="CHEBI:83421"/>
        <dbReference type="ChEBI" id="CHEBI:456216"/>
        <dbReference type="EC" id="2.7.11.1"/>
    </reaction>
</comment>
<evidence type="ECO:0000259" key="12">
    <source>
        <dbReference type="PROSITE" id="PS50011"/>
    </source>
</evidence>
<dbReference type="CDD" id="cd13999">
    <property type="entry name" value="STKc_MAP3K-like"/>
    <property type="match status" value="1"/>
</dbReference>
<evidence type="ECO:0000313" key="14">
    <source>
        <dbReference type="Proteomes" id="UP001341281"/>
    </source>
</evidence>
<keyword evidence="7 10" id="KW-0067">ATP-binding</keyword>
<comment type="catalytic activity">
    <reaction evidence="8">
        <text>L-threonyl-[protein] + ATP = O-phospho-L-threonyl-[protein] + ADP + H(+)</text>
        <dbReference type="Rhea" id="RHEA:46608"/>
        <dbReference type="Rhea" id="RHEA-COMP:11060"/>
        <dbReference type="Rhea" id="RHEA-COMP:11605"/>
        <dbReference type="ChEBI" id="CHEBI:15378"/>
        <dbReference type="ChEBI" id="CHEBI:30013"/>
        <dbReference type="ChEBI" id="CHEBI:30616"/>
        <dbReference type="ChEBI" id="CHEBI:61977"/>
        <dbReference type="ChEBI" id="CHEBI:456216"/>
        <dbReference type="EC" id="2.7.11.1"/>
    </reaction>
</comment>
<evidence type="ECO:0000256" key="11">
    <source>
        <dbReference type="SAM" id="MobiDB-lite"/>
    </source>
</evidence>
<dbReference type="FunFam" id="1.10.510.10:FF:000193">
    <property type="entry name" value="Serine/threonine-protein kinase CTR1"/>
    <property type="match status" value="1"/>
</dbReference>
<keyword evidence="6" id="KW-0418">Kinase</keyword>
<dbReference type="PROSITE" id="PS50011">
    <property type="entry name" value="PROTEIN_KINASE_DOM"/>
    <property type="match status" value="1"/>
</dbReference>
<feature type="region of interest" description="Disordered" evidence="11">
    <location>
        <begin position="60"/>
        <end position="84"/>
    </location>
</feature>
<dbReference type="GO" id="GO:0005524">
    <property type="term" value="F:ATP binding"/>
    <property type="evidence" value="ECO:0007669"/>
    <property type="project" value="UniProtKB-UniRule"/>
</dbReference>
<dbReference type="InterPro" id="IPR017441">
    <property type="entry name" value="Protein_kinase_ATP_BS"/>
</dbReference>
<dbReference type="FunFam" id="3.30.200.20:FF:000060">
    <property type="entry name" value="Serine/threonine-protein kinase isoform 1"/>
    <property type="match status" value="1"/>
</dbReference>
<dbReference type="PANTHER" id="PTHR44329:SF292">
    <property type="entry name" value="OS09G0566550 PROTEIN"/>
    <property type="match status" value="1"/>
</dbReference>
<organism evidence="13 14">
    <name type="scientific">Paspalum notatum var. saurae</name>
    <dbReference type="NCBI Taxonomy" id="547442"/>
    <lineage>
        <taxon>Eukaryota</taxon>
        <taxon>Viridiplantae</taxon>
        <taxon>Streptophyta</taxon>
        <taxon>Embryophyta</taxon>
        <taxon>Tracheophyta</taxon>
        <taxon>Spermatophyta</taxon>
        <taxon>Magnoliopsida</taxon>
        <taxon>Liliopsida</taxon>
        <taxon>Poales</taxon>
        <taxon>Poaceae</taxon>
        <taxon>PACMAD clade</taxon>
        <taxon>Panicoideae</taxon>
        <taxon>Andropogonodae</taxon>
        <taxon>Paspaleae</taxon>
        <taxon>Paspalinae</taxon>
        <taxon>Paspalum</taxon>
    </lineage>
</organism>